<protein>
    <submittedName>
        <fullName evidence="2">Uncharacterized protein</fullName>
    </submittedName>
</protein>
<dbReference type="Proteomes" id="UP000685013">
    <property type="component" value="Chromosome 14"/>
</dbReference>
<evidence type="ECO:0000256" key="1">
    <source>
        <dbReference type="SAM" id="MobiDB-lite"/>
    </source>
</evidence>
<evidence type="ECO:0000313" key="2">
    <source>
        <dbReference type="EMBL" id="KAG6582531.1"/>
    </source>
</evidence>
<organism evidence="2 3">
    <name type="scientific">Cucurbita argyrosperma subsp. sororia</name>
    <dbReference type="NCBI Taxonomy" id="37648"/>
    <lineage>
        <taxon>Eukaryota</taxon>
        <taxon>Viridiplantae</taxon>
        <taxon>Streptophyta</taxon>
        <taxon>Embryophyta</taxon>
        <taxon>Tracheophyta</taxon>
        <taxon>Spermatophyta</taxon>
        <taxon>Magnoliopsida</taxon>
        <taxon>eudicotyledons</taxon>
        <taxon>Gunneridae</taxon>
        <taxon>Pentapetalae</taxon>
        <taxon>rosids</taxon>
        <taxon>fabids</taxon>
        <taxon>Cucurbitales</taxon>
        <taxon>Cucurbitaceae</taxon>
        <taxon>Cucurbiteae</taxon>
        <taxon>Cucurbita</taxon>
    </lineage>
</organism>
<dbReference type="AlphaFoldDB" id="A0AAV6MLB0"/>
<sequence>MGDVIDDNRTVTSSSRHLADSSPSSRLLYTLQAPSIAPHIAPFGCKGIAWINSRASTRRPALHKRSTMHPQYPNESYFIWLQVCHLH</sequence>
<name>A0AAV6MLB0_9ROSI</name>
<feature type="non-terminal residue" evidence="2">
    <location>
        <position position="1"/>
    </location>
</feature>
<keyword evidence="3" id="KW-1185">Reference proteome</keyword>
<comment type="caution">
    <text evidence="2">The sequence shown here is derived from an EMBL/GenBank/DDBJ whole genome shotgun (WGS) entry which is preliminary data.</text>
</comment>
<evidence type="ECO:0000313" key="3">
    <source>
        <dbReference type="Proteomes" id="UP000685013"/>
    </source>
</evidence>
<feature type="compositionally biased region" description="Polar residues" evidence="1">
    <location>
        <begin position="10"/>
        <end position="23"/>
    </location>
</feature>
<reference evidence="2 3" key="1">
    <citation type="journal article" date="2021" name="Hortic Res">
        <title>The domestication of Cucurbita argyrosperma as revealed by the genome of its wild relative.</title>
        <authorList>
            <person name="Barrera-Redondo J."/>
            <person name="Sanchez-de la Vega G."/>
            <person name="Aguirre-Liguori J.A."/>
            <person name="Castellanos-Morales G."/>
            <person name="Gutierrez-Guerrero Y.T."/>
            <person name="Aguirre-Dugua X."/>
            <person name="Aguirre-Planter E."/>
            <person name="Tenaillon M.I."/>
            <person name="Lira-Saade R."/>
            <person name="Eguiarte L.E."/>
        </authorList>
    </citation>
    <scope>NUCLEOTIDE SEQUENCE [LARGE SCALE GENOMIC DNA]</scope>
    <source>
        <strain evidence="2">JBR-2021</strain>
    </source>
</reference>
<accession>A0AAV6MLB0</accession>
<feature type="region of interest" description="Disordered" evidence="1">
    <location>
        <begin position="1"/>
        <end position="23"/>
    </location>
</feature>
<gene>
    <name evidence="2" type="ORF">SDJN03_22533</name>
</gene>
<dbReference type="EMBL" id="JAGKQH010000014">
    <property type="protein sequence ID" value="KAG6582531.1"/>
    <property type="molecule type" value="Genomic_DNA"/>
</dbReference>
<proteinExistence type="predicted"/>